<evidence type="ECO:0000256" key="1">
    <source>
        <dbReference type="SAM" id="Phobius"/>
    </source>
</evidence>
<comment type="caution">
    <text evidence="3">The sequence shown here is derived from an EMBL/GenBank/DDBJ whole genome shotgun (WGS) entry which is preliminary data.</text>
</comment>
<dbReference type="InterPro" id="IPR058285">
    <property type="entry name" value="DUF7979"/>
</dbReference>
<evidence type="ECO:0000313" key="4">
    <source>
        <dbReference type="Proteomes" id="UP000011509"/>
    </source>
</evidence>
<name>M0EEH9_9EURY</name>
<dbReference type="EMBL" id="AOJL01000051">
    <property type="protein sequence ID" value="ELZ45297.1"/>
    <property type="molecule type" value="Genomic_DNA"/>
</dbReference>
<accession>M0EEH9</accession>
<evidence type="ECO:0000313" key="3">
    <source>
        <dbReference type="EMBL" id="ELZ45297.1"/>
    </source>
</evidence>
<protein>
    <recommendedName>
        <fullName evidence="2">DUF7979 domain-containing protein</fullName>
    </recommendedName>
</protein>
<reference evidence="3 4" key="1">
    <citation type="journal article" date="2014" name="PLoS Genet.">
        <title>Phylogenetically driven sequencing of extremely halophilic archaea reveals strategies for static and dynamic osmo-response.</title>
        <authorList>
            <person name="Becker E.A."/>
            <person name="Seitzer P.M."/>
            <person name="Tritt A."/>
            <person name="Larsen D."/>
            <person name="Krusor M."/>
            <person name="Yao A.I."/>
            <person name="Wu D."/>
            <person name="Madern D."/>
            <person name="Eisen J.A."/>
            <person name="Darling A.E."/>
            <person name="Facciotti M.T."/>
        </authorList>
    </citation>
    <scope>NUCLEOTIDE SEQUENCE [LARGE SCALE GENOMIC DNA]</scope>
    <source>
        <strain evidence="3 4">DSM 10284</strain>
    </source>
</reference>
<proteinExistence type="predicted"/>
<keyword evidence="1" id="KW-0472">Membrane</keyword>
<feature type="domain" description="DUF7979" evidence="2">
    <location>
        <begin position="28"/>
        <end position="99"/>
    </location>
</feature>
<organism evidence="3 4">
    <name type="scientific">Halorubrum coriense DSM 10284</name>
    <dbReference type="NCBI Taxonomy" id="1227466"/>
    <lineage>
        <taxon>Archaea</taxon>
        <taxon>Methanobacteriati</taxon>
        <taxon>Methanobacteriota</taxon>
        <taxon>Stenosarchaea group</taxon>
        <taxon>Halobacteria</taxon>
        <taxon>Halobacteriales</taxon>
        <taxon>Haloferacaceae</taxon>
        <taxon>Halorubrum</taxon>
    </lineage>
</organism>
<feature type="transmembrane region" description="Helical" evidence="1">
    <location>
        <begin position="113"/>
        <end position="137"/>
    </location>
</feature>
<keyword evidence="1" id="KW-0812">Transmembrane</keyword>
<gene>
    <name evidence="3" type="ORF">C464_12455</name>
</gene>
<evidence type="ECO:0000259" key="2">
    <source>
        <dbReference type="Pfam" id="PF25934"/>
    </source>
</evidence>
<dbReference type="AlphaFoldDB" id="M0EEH9"/>
<dbReference type="Pfam" id="PF25934">
    <property type="entry name" value="DUF7979"/>
    <property type="match status" value="1"/>
</dbReference>
<keyword evidence="4" id="KW-1185">Reference proteome</keyword>
<keyword evidence="1" id="KW-1133">Transmembrane helix</keyword>
<dbReference type="Proteomes" id="UP000011509">
    <property type="component" value="Unassembled WGS sequence"/>
</dbReference>
<sequence>MALLALTSGVLVATAFHTAQTDAEQIDYRVDAQVAGCDTAEDHRVSQFDELSPEAQEVFLSTLQSNGAYTTTTNPEQFDISSDSDYENYIVYESDCYSLVGYGAGLGSGMPTFVLLLFGVPVTLVLAVLAITSYQYIPSESERS</sequence>